<dbReference type="Proteomes" id="UP000295124">
    <property type="component" value="Unassembled WGS sequence"/>
</dbReference>
<name>A0A4R4ZWU3_9ACTN</name>
<gene>
    <name evidence="1" type="ORF">E1263_02115</name>
</gene>
<proteinExistence type="predicted"/>
<reference evidence="1 2" key="1">
    <citation type="submission" date="2019-03" db="EMBL/GenBank/DDBJ databases">
        <title>Draft genome sequences of novel Actinobacteria.</title>
        <authorList>
            <person name="Sahin N."/>
            <person name="Ay H."/>
            <person name="Saygin H."/>
        </authorList>
    </citation>
    <scope>NUCLEOTIDE SEQUENCE [LARGE SCALE GENOMIC DNA]</scope>
    <source>
        <strain evidence="1 2">JCM 13523</strain>
    </source>
</reference>
<evidence type="ECO:0000313" key="2">
    <source>
        <dbReference type="Proteomes" id="UP000295124"/>
    </source>
</evidence>
<organism evidence="1 2">
    <name type="scientific">Kribbella antibiotica</name>
    <dbReference type="NCBI Taxonomy" id="190195"/>
    <lineage>
        <taxon>Bacteria</taxon>
        <taxon>Bacillati</taxon>
        <taxon>Actinomycetota</taxon>
        <taxon>Actinomycetes</taxon>
        <taxon>Propionibacteriales</taxon>
        <taxon>Kribbellaceae</taxon>
        <taxon>Kribbella</taxon>
    </lineage>
</organism>
<dbReference type="EMBL" id="SMKX01000004">
    <property type="protein sequence ID" value="TDD62826.1"/>
    <property type="molecule type" value="Genomic_DNA"/>
</dbReference>
<accession>A0A4R4ZWU3</accession>
<evidence type="ECO:0000313" key="1">
    <source>
        <dbReference type="EMBL" id="TDD62826.1"/>
    </source>
</evidence>
<dbReference type="RefSeq" id="WP_132164736.1">
    <property type="nucleotide sequence ID" value="NZ_SMKX01000004.1"/>
</dbReference>
<dbReference type="OrthoDB" id="3586357at2"/>
<dbReference type="AlphaFoldDB" id="A0A4R4ZWU3"/>
<sequence>MDATNAVRRTPVTVLPLVVDPQPGATLPELRTVGVQVSGDDGTTWQPAKVVRTSTGRYLAVFETPKDAKNISLKGHVVDKTGTVTDLTVISAYLLN</sequence>
<protein>
    <recommendedName>
        <fullName evidence="3">Exo-alpha-sialidase</fullName>
    </recommendedName>
</protein>
<evidence type="ECO:0008006" key="3">
    <source>
        <dbReference type="Google" id="ProtNLM"/>
    </source>
</evidence>
<comment type="caution">
    <text evidence="1">The sequence shown here is derived from an EMBL/GenBank/DDBJ whole genome shotgun (WGS) entry which is preliminary data.</text>
</comment>
<keyword evidence="2" id="KW-1185">Reference proteome</keyword>